<keyword evidence="2" id="KW-1185">Reference proteome</keyword>
<name>A0A9D3LYL1_ANGAN</name>
<organism evidence="1 2">
    <name type="scientific">Anguilla anguilla</name>
    <name type="common">European freshwater eel</name>
    <name type="synonym">Muraena anguilla</name>
    <dbReference type="NCBI Taxonomy" id="7936"/>
    <lineage>
        <taxon>Eukaryota</taxon>
        <taxon>Metazoa</taxon>
        <taxon>Chordata</taxon>
        <taxon>Craniata</taxon>
        <taxon>Vertebrata</taxon>
        <taxon>Euteleostomi</taxon>
        <taxon>Actinopterygii</taxon>
        <taxon>Neopterygii</taxon>
        <taxon>Teleostei</taxon>
        <taxon>Anguilliformes</taxon>
        <taxon>Anguillidae</taxon>
        <taxon>Anguilla</taxon>
    </lineage>
</organism>
<dbReference type="Proteomes" id="UP001044222">
    <property type="component" value="Chromosome 11"/>
</dbReference>
<accession>A0A9D3LYL1</accession>
<comment type="caution">
    <text evidence="1">The sequence shown here is derived from an EMBL/GenBank/DDBJ whole genome shotgun (WGS) entry which is preliminary data.</text>
</comment>
<dbReference type="AlphaFoldDB" id="A0A9D3LYL1"/>
<protein>
    <submittedName>
        <fullName evidence="1">Uncharacterized protein</fullName>
    </submittedName>
</protein>
<dbReference type="EMBL" id="JAFIRN010000011">
    <property type="protein sequence ID" value="KAG5839401.1"/>
    <property type="molecule type" value="Genomic_DNA"/>
</dbReference>
<proteinExistence type="predicted"/>
<evidence type="ECO:0000313" key="2">
    <source>
        <dbReference type="Proteomes" id="UP001044222"/>
    </source>
</evidence>
<evidence type="ECO:0000313" key="1">
    <source>
        <dbReference type="EMBL" id="KAG5839401.1"/>
    </source>
</evidence>
<sequence>MSSDTRRSTTTWSPTEAYLGNRLFTISGSGTAGGGGQCIAAQNKKLHLQICTIKSGQHIEQAFKEG</sequence>
<reference evidence="1" key="1">
    <citation type="submission" date="2021-01" db="EMBL/GenBank/DDBJ databases">
        <title>A chromosome-scale assembly of European eel, Anguilla anguilla.</title>
        <authorList>
            <person name="Henkel C."/>
            <person name="Jong-Raadsen S.A."/>
            <person name="Dufour S."/>
            <person name="Weltzien F.-A."/>
            <person name="Palstra A.P."/>
            <person name="Pelster B."/>
            <person name="Spaink H.P."/>
            <person name="Van Den Thillart G.E."/>
            <person name="Jansen H."/>
            <person name="Zahm M."/>
            <person name="Klopp C."/>
            <person name="Cedric C."/>
            <person name="Louis A."/>
            <person name="Berthelot C."/>
            <person name="Parey E."/>
            <person name="Roest Crollius H."/>
            <person name="Montfort J."/>
            <person name="Robinson-Rechavi M."/>
            <person name="Bucao C."/>
            <person name="Bouchez O."/>
            <person name="Gislard M."/>
            <person name="Lluch J."/>
            <person name="Milhes M."/>
            <person name="Lampietro C."/>
            <person name="Lopez Roques C."/>
            <person name="Donnadieu C."/>
            <person name="Braasch I."/>
            <person name="Desvignes T."/>
            <person name="Postlethwait J."/>
            <person name="Bobe J."/>
            <person name="Guiguen Y."/>
            <person name="Dirks R."/>
        </authorList>
    </citation>
    <scope>NUCLEOTIDE SEQUENCE</scope>
    <source>
        <strain evidence="1">Tag_6206</strain>
        <tissue evidence="1">Liver</tissue>
    </source>
</reference>
<gene>
    <name evidence="1" type="ORF">ANANG_G00204590</name>
</gene>